<gene>
    <name evidence="1" type="ORF">Tco_0773675</name>
</gene>
<feature type="non-terminal residue" evidence="1">
    <location>
        <position position="94"/>
    </location>
</feature>
<sequence>MKKDEHEWKGKVLTIVMRFERIVEVYLVVSSEYESPILWNKKKNERNNDRSEELDNYHDGLRLAYDEHSSAKFYVALLGILGIIRRTITQRRYG</sequence>
<organism evidence="1 2">
    <name type="scientific">Tanacetum coccineum</name>
    <dbReference type="NCBI Taxonomy" id="301880"/>
    <lineage>
        <taxon>Eukaryota</taxon>
        <taxon>Viridiplantae</taxon>
        <taxon>Streptophyta</taxon>
        <taxon>Embryophyta</taxon>
        <taxon>Tracheophyta</taxon>
        <taxon>Spermatophyta</taxon>
        <taxon>Magnoliopsida</taxon>
        <taxon>eudicotyledons</taxon>
        <taxon>Gunneridae</taxon>
        <taxon>Pentapetalae</taxon>
        <taxon>asterids</taxon>
        <taxon>campanulids</taxon>
        <taxon>Asterales</taxon>
        <taxon>Asteraceae</taxon>
        <taxon>Asteroideae</taxon>
        <taxon>Anthemideae</taxon>
        <taxon>Anthemidinae</taxon>
        <taxon>Tanacetum</taxon>
    </lineage>
</organism>
<reference evidence="1" key="1">
    <citation type="journal article" date="2022" name="Int. J. Mol. Sci.">
        <title>Draft Genome of Tanacetum Coccineum: Genomic Comparison of Closely Related Tanacetum-Family Plants.</title>
        <authorList>
            <person name="Yamashiro T."/>
            <person name="Shiraishi A."/>
            <person name="Nakayama K."/>
            <person name="Satake H."/>
        </authorList>
    </citation>
    <scope>NUCLEOTIDE SEQUENCE</scope>
</reference>
<reference evidence="1" key="2">
    <citation type="submission" date="2022-01" db="EMBL/GenBank/DDBJ databases">
        <authorList>
            <person name="Yamashiro T."/>
            <person name="Shiraishi A."/>
            <person name="Satake H."/>
            <person name="Nakayama K."/>
        </authorList>
    </citation>
    <scope>NUCLEOTIDE SEQUENCE</scope>
</reference>
<accession>A0ABQ4ZLC8</accession>
<evidence type="ECO:0000313" key="1">
    <source>
        <dbReference type="EMBL" id="GJS91039.1"/>
    </source>
</evidence>
<comment type="caution">
    <text evidence="1">The sequence shown here is derived from an EMBL/GenBank/DDBJ whole genome shotgun (WGS) entry which is preliminary data.</text>
</comment>
<proteinExistence type="predicted"/>
<protein>
    <submittedName>
        <fullName evidence="1">Uncharacterized protein</fullName>
    </submittedName>
</protein>
<name>A0ABQ4ZLC8_9ASTR</name>
<keyword evidence="2" id="KW-1185">Reference proteome</keyword>
<evidence type="ECO:0000313" key="2">
    <source>
        <dbReference type="Proteomes" id="UP001151760"/>
    </source>
</evidence>
<dbReference type="EMBL" id="BQNB010011474">
    <property type="protein sequence ID" value="GJS91039.1"/>
    <property type="molecule type" value="Genomic_DNA"/>
</dbReference>
<dbReference type="Proteomes" id="UP001151760">
    <property type="component" value="Unassembled WGS sequence"/>
</dbReference>